<dbReference type="SUPFAM" id="SSF53092">
    <property type="entry name" value="Creatinase/prolidase N-terminal domain"/>
    <property type="match status" value="1"/>
</dbReference>
<evidence type="ECO:0000313" key="3">
    <source>
        <dbReference type="EMBL" id="MFC5832212.1"/>
    </source>
</evidence>
<dbReference type="Gene3D" id="3.40.350.10">
    <property type="entry name" value="Creatinase/prolidase N-terminal domain"/>
    <property type="match status" value="1"/>
</dbReference>
<organism evidence="3 4">
    <name type="scientific">Nonomuraea insulae</name>
    <dbReference type="NCBI Taxonomy" id="1616787"/>
    <lineage>
        <taxon>Bacteria</taxon>
        <taxon>Bacillati</taxon>
        <taxon>Actinomycetota</taxon>
        <taxon>Actinomycetes</taxon>
        <taxon>Streptosporangiales</taxon>
        <taxon>Streptosporangiaceae</taxon>
        <taxon>Nonomuraea</taxon>
    </lineage>
</organism>
<dbReference type="InterPro" id="IPR000587">
    <property type="entry name" value="Creatinase_N"/>
</dbReference>
<evidence type="ECO:0000259" key="2">
    <source>
        <dbReference type="Pfam" id="PF01321"/>
    </source>
</evidence>
<reference evidence="4" key="1">
    <citation type="journal article" date="2019" name="Int. J. Syst. Evol. Microbiol.">
        <title>The Global Catalogue of Microorganisms (GCM) 10K type strain sequencing project: providing services to taxonomists for standard genome sequencing and annotation.</title>
        <authorList>
            <consortium name="The Broad Institute Genomics Platform"/>
            <consortium name="The Broad Institute Genome Sequencing Center for Infectious Disease"/>
            <person name="Wu L."/>
            <person name="Ma J."/>
        </authorList>
    </citation>
    <scope>NUCLEOTIDE SEQUENCE [LARGE SCALE GENOMIC DNA]</scope>
    <source>
        <strain evidence="4">CCUG 53903</strain>
    </source>
</reference>
<comment type="caution">
    <text evidence="3">The sequence shown here is derived from an EMBL/GenBank/DDBJ whole genome shotgun (WGS) entry which is preliminary data.</text>
</comment>
<dbReference type="InterPro" id="IPR000994">
    <property type="entry name" value="Pept_M24"/>
</dbReference>
<dbReference type="Proteomes" id="UP001596058">
    <property type="component" value="Unassembled WGS sequence"/>
</dbReference>
<evidence type="ECO:0000259" key="1">
    <source>
        <dbReference type="Pfam" id="PF00557"/>
    </source>
</evidence>
<accession>A0ABW1D495</accession>
<evidence type="ECO:0000313" key="4">
    <source>
        <dbReference type="Proteomes" id="UP001596058"/>
    </source>
</evidence>
<dbReference type="PANTHER" id="PTHR46112">
    <property type="entry name" value="AMINOPEPTIDASE"/>
    <property type="match status" value="1"/>
</dbReference>
<dbReference type="Pfam" id="PF00557">
    <property type="entry name" value="Peptidase_M24"/>
    <property type="match status" value="1"/>
</dbReference>
<gene>
    <name evidence="3" type="ORF">ACFPZ3_50900</name>
</gene>
<dbReference type="Pfam" id="PF01321">
    <property type="entry name" value="Creatinase_N"/>
    <property type="match status" value="1"/>
</dbReference>
<proteinExistence type="predicted"/>
<dbReference type="InterPro" id="IPR029149">
    <property type="entry name" value="Creatin/AminoP/Spt16_N"/>
</dbReference>
<keyword evidence="4" id="KW-1185">Reference proteome</keyword>
<dbReference type="InterPro" id="IPR036005">
    <property type="entry name" value="Creatinase/aminopeptidase-like"/>
</dbReference>
<dbReference type="InterPro" id="IPR050659">
    <property type="entry name" value="Peptidase_M24B"/>
</dbReference>
<dbReference type="EMBL" id="JBHSPA010000073">
    <property type="protein sequence ID" value="MFC5832212.1"/>
    <property type="molecule type" value="Genomic_DNA"/>
</dbReference>
<feature type="domain" description="Creatinase N-terminal" evidence="2">
    <location>
        <begin position="16"/>
        <end position="140"/>
    </location>
</feature>
<name>A0ABW1D495_9ACTN</name>
<protein>
    <submittedName>
        <fullName evidence="3">M24 family metallopeptidase</fullName>
    </submittedName>
</protein>
<dbReference type="Gene3D" id="3.90.230.10">
    <property type="entry name" value="Creatinase/methionine aminopeptidase superfamily"/>
    <property type="match status" value="1"/>
</dbReference>
<dbReference type="PANTHER" id="PTHR46112:SF3">
    <property type="entry name" value="AMINOPEPTIDASE YPDF"/>
    <property type="match status" value="1"/>
</dbReference>
<dbReference type="SUPFAM" id="SSF55920">
    <property type="entry name" value="Creatinase/aminopeptidase"/>
    <property type="match status" value="1"/>
</dbReference>
<dbReference type="RefSeq" id="WP_379521663.1">
    <property type="nucleotide sequence ID" value="NZ_JBHSPA010000073.1"/>
</dbReference>
<sequence length="389" mass="42224">MTFSQRLPDSFYSGALDRVRAEMSAIGLSALLLDDPLDVAYLTGFHHFPNERPVACWLPLDGEPVLLVPDLEREYAQDQRARAEIVAYPEFPGVTSPLAVLAGQVRVPETAAYASSTSVARTRALAEAFPATRWSECDAVGRVRLRKLPEEIVLHEEAARIADEMIEAGVELVRAAVESGGELPTETELAGHVISHGSRLMYARHQDVVVVPMLTGGLVYGGPNSAQPHRLPGGDRLRAGETFMLSLGCAVGGRFVESERTFVIGEPTPHQARYYEAVREAQHFGTEALIPGATCEEANRRCLAVIEEAGLGEHIRHRQGHGIGLGFHEPPWLSDGDATELAPGMILSSEPGVYVPGHAGYRISDTVLVTESGPRRLTAYPRELTDVII</sequence>
<feature type="domain" description="Peptidase M24" evidence="1">
    <location>
        <begin position="155"/>
        <end position="371"/>
    </location>
</feature>